<proteinExistence type="predicted"/>
<accession>A0A916Z8M6</accession>
<name>A0A916Z8M6_9BACT</name>
<reference evidence="1" key="2">
    <citation type="submission" date="2020-09" db="EMBL/GenBank/DDBJ databases">
        <authorList>
            <person name="Sun Q."/>
            <person name="Zhou Y."/>
        </authorList>
    </citation>
    <scope>NUCLEOTIDE SEQUENCE</scope>
    <source>
        <strain evidence="1">CGMCC 1.15958</strain>
    </source>
</reference>
<dbReference type="SUPFAM" id="SSF55961">
    <property type="entry name" value="Bet v1-like"/>
    <property type="match status" value="1"/>
</dbReference>
<comment type="caution">
    <text evidence="1">The sequence shown here is derived from an EMBL/GenBank/DDBJ whole genome shotgun (WGS) entry which is preliminary data.</text>
</comment>
<dbReference type="RefSeq" id="WP_188770899.1">
    <property type="nucleotide sequence ID" value="NZ_BMKK01000017.1"/>
</dbReference>
<sequence>MTIKATNSIIIAKAIKSVFEFISNLENDKLWRKEINNTTMSSKPQINALAIENSFLSKRVPNHILQLKCTEFSENKQVIYQTLPDSPFFLKSDRRVEFISFNETKVIYGIEFDKNIVRHGLGFTLPTFIINWVTKTDMQKYLTKLKAVIEGTES</sequence>
<dbReference type="AlphaFoldDB" id="A0A916Z8M6"/>
<evidence type="ECO:0000313" key="2">
    <source>
        <dbReference type="Proteomes" id="UP000609064"/>
    </source>
</evidence>
<dbReference type="EMBL" id="BMKK01000017">
    <property type="protein sequence ID" value="GGD80775.1"/>
    <property type="molecule type" value="Genomic_DNA"/>
</dbReference>
<keyword evidence="2" id="KW-1185">Reference proteome</keyword>
<protein>
    <submittedName>
        <fullName evidence="1">Uncharacterized protein</fullName>
    </submittedName>
</protein>
<dbReference type="Proteomes" id="UP000609064">
    <property type="component" value="Unassembled WGS sequence"/>
</dbReference>
<gene>
    <name evidence="1" type="ORF">GCM10011514_51130</name>
</gene>
<organism evidence="1 2">
    <name type="scientific">Emticicia aquatilis</name>
    <dbReference type="NCBI Taxonomy" id="1537369"/>
    <lineage>
        <taxon>Bacteria</taxon>
        <taxon>Pseudomonadati</taxon>
        <taxon>Bacteroidota</taxon>
        <taxon>Cytophagia</taxon>
        <taxon>Cytophagales</taxon>
        <taxon>Leadbetterellaceae</taxon>
        <taxon>Emticicia</taxon>
    </lineage>
</organism>
<evidence type="ECO:0000313" key="1">
    <source>
        <dbReference type="EMBL" id="GGD80775.1"/>
    </source>
</evidence>
<reference evidence="1" key="1">
    <citation type="journal article" date="2014" name="Int. J. Syst. Evol. Microbiol.">
        <title>Complete genome sequence of Corynebacterium casei LMG S-19264T (=DSM 44701T), isolated from a smear-ripened cheese.</title>
        <authorList>
            <consortium name="US DOE Joint Genome Institute (JGI-PGF)"/>
            <person name="Walter F."/>
            <person name="Albersmeier A."/>
            <person name="Kalinowski J."/>
            <person name="Ruckert C."/>
        </authorList>
    </citation>
    <scope>NUCLEOTIDE SEQUENCE</scope>
    <source>
        <strain evidence="1">CGMCC 1.15958</strain>
    </source>
</reference>